<evidence type="ECO:0000259" key="2">
    <source>
        <dbReference type="SMART" id="SM00661"/>
    </source>
</evidence>
<organism evidence="3 4">
    <name type="scientific">Marchantia polymorpha</name>
    <name type="common">Common liverwort</name>
    <name type="synonym">Marchantia aquatica</name>
    <dbReference type="NCBI Taxonomy" id="3197"/>
    <lineage>
        <taxon>Eukaryota</taxon>
        <taxon>Viridiplantae</taxon>
        <taxon>Streptophyta</taxon>
        <taxon>Embryophyta</taxon>
        <taxon>Marchantiophyta</taxon>
        <taxon>Marchantiopsida</taxon>
        <taxon>Marchantiidae</taxon>
        <taxon>Marchantiales</taxon>
        <taxon>Marchantiaceae</taxon>
        <taxon>Marchantia</taxon>
    </lineage>
</organism>
<dbReference type="Gene3D" id="2.20.25.10">
    <property type="match status" value="2"/>
</dbReference>
<gene>
    <name evidence="3" type="ORF">MARPO_0020s0069</name>
</gene>
<name>A0A2R6XE81_MARPO</name>
<dbReference type="SUPFAM" id="SSF57783">
    <property type="entry name" value="Zinc beta-ribbon"/>
    <property type="match status" value="1"/>
</dbReference>
<keyword evidence="4" id="KW-1185">Reference proteome</keyword>
<dbReference type="EMBL" id="KZ772692">
    <property type="protein sequence ID" value="PTQ44410.1"/>
    <property type="molecule type" value="Genomic_DNA"/>
</dbReference>
<dbReference type="SMART" id="SM00661">
    <property type="entry name" value="RPOL9"/>
    <property type="match status" value="1"/>
</dbReference>
<accession>A0A2R6XE81</accession>
<reference evidence="4" key="1">
    <citation type="journal article" date="2017" name="Cell">
        <title>Insights into land plant evolution garnered from the Marchantia polymorpha genome.</title>
        <authorList>
            <person name="Bowman J.L."/>
            <person name="Kohchi T."/>
            <person name="Yamato K.T."/>
            <person name="Jenkins J."/>
            <person name="Shu S."/>
            <person name="Ishizaki K."/>
            <person name="Yamaoka S."/>
            <person name="Nishihama R."/>
            <person name="Nakamura Y."/>
            <person name="Berger F."/>
            <person name="Adam C."/>
            <person name="Aki S.S."/>
            <person name="Althoff F."/>
            <person name="Araki T."/>
            <person name="Arteaga-Vazquez M.A."/>
            <person name="Balasubrmanian S."/>
            <person name="Barry K."/>
            <person name="Bauer D."/>
            <person name="Boehm C.R."/>
            <person name="Briginshaw L."/>
            <person name="Caballero-Perez J."/>
            <person name="Catarino B."/>
            <person name="Chen F."/>
            <person name="Chiyoda S."/>
            <person name="Chovatia M."/>
            <person name="Davies K.M."/>
            <person name="Delmans M."/>
            <person name="Demura T."/>
            <person name="Dierschke T."/>
            <person name="Dolan L."/>
            <person name="Dorantes-Acosta A.E."/>
            <person name="Eklund D.M."/>
            <person name="Florent S.N."/>
            <person name="Flores-Sandoval E."/>
            <person name="Fujiyama A."/>
            <person name="Fukuzawa H."/>
            <person name="Galik B."/>
            <person name="Grimanelli D."/>
            <person name="Grimwood J."/>
            <person name="Grossniklaus U."/>
            <person name="Hamada T."/>
            <person name="Haseloff J."/>
            <person name="Hetherington A.J."/>
            <person name="Higo A."/>
            <person name="Hirakawa Y."/>
            <person name="Hundley H.N."/>
            <person name="Ikeda Y."/>
            <person name="Inoue K."/>
            <person name="Inoue S.I."/>
            <person name="Ishida S."/>
            <person name="Jia Q."/>
            <person name="Kakita M."/>
            <person name="Kanazawa T."/>
            <person name="Kawai Y."/>
            <person name="Kawashima T."/>
            <person name="Kennedy M."/>
            <person name="Kinose K."/>
            <person name="Kinoshita T."/>
            <person name="Kohara Y."/>
            <person name="Koide E."/>
            <person name="Komatsu K."/>
            <person name="Kopischke S."/>
            <person name="Kubo M."/>
            <person name="Kyozuka J."/>
            <person name="Lagercrantz U."/>
            <person name="Lin S.S."/>
            <person name="Lindquist E."/>
            <person name="Lipzen A.M."/>
            <person name="Lu C.W."/>
            <person name="De Luna E."/>
            <person name="Martienssen R.A."/>
            <person name="Minamino N."/>
            <person name="Mizutani M."/>
            <person name="Mizutani M."/>
            <person name="Mochizuki N."/>
            <person name="Monte I."/>
            <person name="Mosher R."/>
            <person name="Nagasaki H."/>
            <person name="Nakagami H."/>
            <person name="Naramoto S."/>
            <person name="Nishitani K."/>
            <person name="Ohtani M."/>
            <person name="Okamoto T."/>
            <person name="Okumura M."/>
            <person name="Phillips J."/>
            <person name="Pollak B."/>
            <person name="Reinders A."/>
            <person name="Rovekamp M."/>
            <person name="Sano R."/>
            <person name="Sawa S."/>
            <person name="Schmid M.W."/>
            <person name="Shirakawa M."/>
            <person name="Solano R."/>
            <person name="Spunde A."/>
            <person name="Suetsugu N."/>
            <person name="Sugano S."/>
            <person name="Sugiyama A."/>
            <person name="Sun R."/>
            <person name="Suzuki Y."/>
            <person name="Takenaka M."/>
            <person name="Takezawa D."/>
            <person name="Tomogane H."/>
            <person name="Tsuzuki M."/>
            <person name="Ueda T."/>
            <person name="Umeda M."/>
            <person name="Ward J.M."/>
            <person name="Watanabe Y."/>
            <person name="Yazaki K."/>
            <person name="Yokoyama R."/>
            <person name="Yoshitake Y."/>
            <person name="Yotsui I."/>
            <person name="Zachgo S."/>
            <person name="Schmutz J."/>
        </authorList>
    </citation>
    <scope>NUCLEOTIDE SEQUENCE [LARGE SCALE GENOMIC DNA]</scope>
    <source>
        <strain evidence="4">Tak-1</strain>
    </source>
</reference>
<sequence length="145" mass="16285">MSFESTGGEKNRLGYHLDFAASVLSIRDMEKVKICPKCDQLLNPKEDKVERRLLYACSHCSYQIPIENNIFFLSKSRTTVTGESPAVKKNAVLPCSKGVQCVKCKNWEATFFKSVVRGEGCNEAHLVLFLVCSSAECGHRWATKF</sequence>
<dbReference type="Gramene" id="Mp4g23070.1">
    <property type="protein sequence ID" value="Mp4g23070.1.cds"/>
    <property type="gene ID" value="Mp4g23070"/>
</dbReference>
<dbReference type="PANTHER" id="PTHR11239">
    <property type="entry name" value="DNA-DIRECTED RNA POLYMERASE"/>
    <property type="match status" value="1"/>
</dbReference>
<dbReference type="AlphaFoldDB" id="A0A2R6XE81"/>
<dbReference type="InterPro" id="IPR001529">
    <property type="entry name" value="Zn_ribbon_RPB9"/>
</dbReference>
<dbReference type="InterPro" id="IPR012164">
    <property type="entry name" value="Rpa12/Rpb9/Rpc10/TFS"/>
</dbReference>
<dbReference type="OrthoDB" id="282270at2759"/>
<proteinExistence type="predicted"/>
<feature type="domain" description="DNA-directed RNA polymerase II subunit RPB9-like zinc ribbon" evidence="2">
    <location>
        <begin position="33"/>
        <end position="93"/>
    </location>
</feature>
<dbReference type="GO" id="GO:0003899">
    <property type="term" value="F:DNA-directed RNA polymerase activity"/>
    <property type="evidence" value="ECO:0007669"/>
    <property type="project" value="InterPro"/>
</dbReference>
<evidence type="ECO:0000313" key="3">
    <source>
        <dbReference type="EMBL" id="PTQ44410.1"/>
    </source>
</evidence>
<evidence type="ECO:0000256" key="1">
    <source>
        <dbReference type="ARBA" id="ARBA00023242"/>
    </source>
</evidence>
<keyword evidence="1" id="KW-0539">Nucleus</keyword>
<evidence type="ECO:0000313" key="4">
    <source>
        <dbReference type="Proteomes" id="UP000244005"/>
    </source>
</evidence>
<protein>
    <recommendedName>
        <fullName evidence="2">DNA-directed RNA polymerase II subunit RPB9-like zinc ribbon domain-containing protein</fullName>
    </recommendedName>
</protein>
<dbReference type="Pfam" id="PF02150">
    <property type="entry name" value="Zn_ribbon_RPB9"/>
    <property type="match status" value="1"/>
</dbReference>
<dbReference type="Proteomes" id="UP000244005">
    <property type="component" value="Unassembled WGS sequence"/>
</dbReference>
<dbReference type="PANTHER" id="PTHR11239:SF1">
    <property type="entry name" value="DNA-DIRECTED RNA POLYMERASE II SUBUNIT RPB9"/>
    <property type="match status" value="1"/>
</dbReference>
<dbReference type="GO" id="GO:0006351">
    <property type="term" value="P:DNA-templated transcription"/>
    <property type="evidence" value="ECO:0007669"/>
    <property type="project" value="InterPro"/>
</dbReference>